<organism evidence="1 2">
    <name type="scientific">Chryseobacterium camelliae</name>
    <dbReference type="NCBI Taxonomy" id="1265445"/>
    <lineage>
        <taxon>Bacteria</taxon>
        <taxon>Pseudomonadati</taxon>
        <taxon>Bacteroidota</taxon>
        <taxon>Flavobacteriia</taxon>
        <taxon>Flavobacteriales</taxon>
        <taxon>Weeksellaceae</taxon>
        <taxon>Chryseobacterium group</taxon>
        <taxon>Chryseobacterium</taxon>
    </lineage>
</organism>
<evidence type="ECO:0000313" key="2">
    <source>
        <dbReference type="Proteomes" id="UP001225072"/>
    </source>
</evidence>
<protein>
    <submittedName>
        <fullName evidence="1">Uncharacterized protein</fullName>
    </submittedName>
</protein>
<dbReference type="RefSeq" id="WP_307453090.1">
    <property type="nucleotide sequence ID" value="NZ_JAUTAL010000001.1"/>
</dbReference>
<proteinExistence type="predicted"/>
<accession>A0ABU0TNU8</accession>
<name>A0ABU0TNU8_9FLAO</name>
<comment type="caution">
    <text evidence="1">The sequence shown here is derived from an EMBL/GenBank/DDBJ whole genome shotgun (WGS) entry which is preliminary data.</text>
</comment>
<dbReference type="Proteomes" id="UP001225072">
    <property type="component" value="Unassembled WGS sequence"/>
</dbReference>
<sequence length="66" mass="7228">MESTKTAPGKVACDEFLMVNSQSAALDNLCCQEVIHHSFAEQNLLLTDDCECVNGQFAALVNFCCR</sequence>
<evidence type="ECO:0000313" key="1">
    <source>
        <dbReference type="EMBL" id="MDQ1098661.1"/>
    </source>
</evidence>
<reference evidence="1 2" key="1">
    <citation type="submission" date="2023-07" db="EMBL/GenBank/DDBJ databases">
        <title>Functional and genomic diversity of the sorghum phyllosphere microbiome.</title>
        <authorList>
            <person name="Shade A."/>
        </authorList>
    </citation>
    <scope>NUCLEOTIDE SEQUENCE [LARGE SCALE GENOMIC DNA]</scope>
    <source>
        <strain evidence="1 2">SORGH_AS_1064</strain>
    </source>
</reference>
<dbReference type="EMBL" id="JAUTAL010000001">
    <property type="protein sequence ID" value="MDQ1098661.1"/>
    <property type="molecule type" value="Genomic_DNA"/>
</dbReference>
<keyword evidence="2" id="KW-1185">Reference proteome</keyword>
<gene>
    <name evidence="1" type="ORF">QE404_003808</name>
</gene>